<feature type="non-terminal residue" evidence="1">
    <location>
        <position position="1"/>
    </location>
</feature>
<feature type="non-terminal residue" evidence="1">
    <location>
        <position position="67"/>
    </location>
</feature>
<organism evidence="1 2">
    <name type="scientific">Trifolium medium</name>
    <dbReference type="NCBI Taxonomy" id="97028"/>
    <lineage>
        <taxon>Eukaryota</taxon>
        <taxon>Viridiplantae</taxon>
        <taxon>Streptophyta</taxon>
        <taxon>Embryophyta</taxon>
        <taxon>Tracheophyta</taxon>
        <taxon>Spermatophyta</taxon>
        <taxon>Magnoliopsida</taxon>
        <taxon>eudicotyledons</taxon>
        <taxon>Gunneridae</taxon>
        <taxon>Pentapetalae</taxon>
        <taxon>rosids</taxon>
        <taxon>fabids</taxon>
        <taxon>Fabales</taxon>
        <taxon>Fabaceae</taxon>
        <taxon>Papilionoideae</taxon>
        <taxon>50 kb inversion clade</taxon>
        <taxon>NPAAA clade</taxon>
        <taxon>Hologalegina</taxon>
        <taxon>IRL clade</taxon>
        <taxon>Trifolieae</taxon>
        <taxon>Trifolium</taxon>
    </lineage>
</organism>
<sequence>VALRPSKPVEVVSDITRRSAPGPGCRVPSSIIFKPPVEMKRKTPVVIGKGKAISGEDDVLSSRKKAV</sequence>
<accession>A0A392W4K7</accession>
<dbReference type="Proteomes" id="UP000265520">
    <property type="component" value="Unassembled WGS sequence"/>
</dbReference>
<keyword evidence="2" id="KW-1185">Reference proteome</keyword>
<dbReference type="EMBL" id="LXQA011381341">
    <property type="protein sequence ID" value="MCI95257.1"/>
    <property type="molecule type" value="Genomic_DNA"/>
</dbReference>
<name>A0A392W4K7_9FABA</name>
<proteinExistence type="predicted"/>
<protein>
    <submittedName>
        <fullName evidence="1">Uncharacterized protein</fullName>
    </submittedName>
</protein>
<evidence type="ECO:0000313" key="2">
    <source>
        <dbReference type="Proteomes" id="UP000265520"/>
    </source>
</evidence>
<reference evidence="1 2" key="1">
    <citation type="journal article" date="2018" name="Front. Plant Sci.">
        <title>Red Clover (Trifolium pratense) and Zigzag Clover (T. medium) - A Picture of Genomic Similarities and Differences.</title>
        <authorList>
            <person name="Dluhosova J."/>
            <person name="Istvanek J."/>
            <person name="Nedelnik J."/>
            <person name="Repkova J."/>
        </authorList>
    </citation>
    <scope>NUCLEOTIDE SEQUENCE [LARGE SCALE GENOMIC DNA]</scope>
    <source>
        <strain evidence="2">cv. 10/8</strain>
        <tissue evidence="1">Leaf</tissue>
    </source>
</reference>
<evidence type="ECO:0000313" key="1">
    <source>
        <dbReference type="EMBL" id="MCI95257.1"/>
    </source>
</evidence>
<dbReference type="AlphaFoldDB" id="A0A392W4K7"/>
<comment type="caution">
    <text evidence="1">The sequence shown here is derived from an EMBL/GenBank/DDBJ whole genome shotgun (WGS) entry which is preliminary data.</text>
</comment>